<dbReference type="SUPFAM" id="SSF101874">
    <property type="entry name" value="YceI-like"/>
    <property type="match status" value="1"/>
</dbReference>
<dbReference type="Pfam" id="PF04264">
    <property type="entry name" value="YceI"/>
    <property type="match status" value="1"/>
</dbReference>
<evidence type="ECO:0000259" key="2">
    <source>
        <dbReference type="SMART" id="SM00867"/>
    </source>
</evidence>
<gene>
    <name evidence="3" type="ORF">E0H73_41410</name>
</gene>
<dbReference type="SMART" id="SM00867">
    <property type="entry name" value="YceI"/>
    <property type="match status" value="1"/>
</dbReference>
<protein>
    <submittedName>
        <fullName evidence="3">Polyisoprenoid-binding protein</fullName>
    </submittedName>
</protein>
<comment type="caution">
    <text evidence="3">The sequence shown here is derived from an EMBL/GenBank/DDBJ whole genome shotgun (WGS) entry which is preliminary data.</text>
</comment>
<dbReference type="PANTHER" id="PTHR34406:SF1">
    <property type="entry name" value="PROTEIN YCEI"/>
    <property type="match status" value="1"/>
</dbReference>
<evidence type="ECO:0000313" key="4">
    <source>
        <dbReference type="Proteomes" id="UP000291144"/>
    </source>
</evidence>
<evidence type="ECO:0000256" key="1">
    <source>
        <dbReference type="ARBA" id="ARBA00008812"/>
    </source>
</evidence>
<dbReference type="InterPro" id="IPR036761">
    <property type="entry name" value="TTHA0802/YceI-like_sf"/>
</dbReference>
<dbReference type="InterPro" id="IPR007372">
    <property type="entry name" value="Lipid/polyisoprenoid-bd_YceI"/>
</dbReference>
<dbReference type="OrthoDB" id="9811006at2"/>
<evidence type="ECO:0000313" key="3">
    <source>
        <dbReference type="EMBL" id="TCC50526.1"/>
    </source>
</evidence>
<accession>A0A4R0JYS1</accession>
<dbReference type="PANTHER" id="PTHR34406">
    <property type="entry name" value="PROTEIN YCEI"/>
    <property type="match status" value="1"/>
</dbReference>
<proteinExistence type="inferred from homology"/>
<feature type="domain" description="Lipid/polyisoprenoid-binding YceI-like" evidence="2">
    <location>
        <begin position="13"/>
        <end position="172"/>
    </location>
</feature>
<dbReference type="AlphaFoldDB" id="A0A4R0JYS1"/>
<dbReference type="EMBL" id="SJKB01000024">
    <property type="protein sequence ID" value="TCC50526.1"/>
    <property type="molecule type" value="Genomic_DNA"/>
</dbReference>
<comment type="similarity">
    <text evidence="1">Belongs to the UPF0312 family.</text>
</comment>
<organism evidence="3 4">
    <name type="scientific">Kribbella pittospori</name>
    <dbReference type="NCBI Taxonomy" id="722689"/>
    <lineage>
        <taxon>Bacteria</taxon>
        <taxon>Bacillati</taxon>
        <taxon>Actinomycetota</taxon>
        <taxon>Actinomycetes</taxon>
        <taxon>Propionibacteriales</taxon>
        <taxon>Kribbellaceae</taxon>
        <taxon>Kribbella</taxon>
    </lineage>
</organism>
<dbReference type="RefSeq" id="WP_131366048.1">
    <property type="nucleotide sequence ID" value="NZ_SJKB01000024.1"/>
</dbReference>
<keyword evidence="4" id="KW-1185">Reference proteome</keyword>
<dbReference type="Proteomes" id="UP000291144">
    <property type="component" value="Unassembled WGS sequence"/>
</dbReference>
<sequence>MTTTTRLRELTGDYAVDVARSRLGFTARHTVGPRVPGEFEVFSGVLRLDGEDPGRSTADLTIQANSIQTGDRRRDAALREHFLDAETYPSIKFRSTKVSQTGVTTFTVTGNLTIRGATRPVVVPLELTGTDDGVAFTGSLPLLRKRWAVEWNAAVNLMVAKKLDLHLELTANRIA</sequence>
<dbReference type="Gene3D" id="2.40.128.110">
    <property type="entry name" value="Lipid/polyisoprenoid-binding, YceI-like"/>
    <property type="match status" value="1"/>
</dbReference>
<reference evidence="3 4" key="1">
    <citation type="submission" date="2019-02" db="EMBL/GenBank/DDBJ databases">
        <title>Kribbella capetownensis sp. nov. and Kribbella speibonae sp. nov., isolated from soil.</title>
        <authorList>
            <person name="Curtis S.M."/>
            <person name="Norton I."/>
            <person name="Everest G.J."/>
            <person name="Meyers P.R."/>
        </authorList>
    </citation>
    <scope>NUCLEOTIDE SEQUENCE [LARGE SCALE GENOMIC DNA]</scope>
    <source>
        <strain evidence="3 4">NRRL B-24813</strain>
    </source>
</reference>
<name>A0A4R0JYS1_9ACTN</name>